<dbReference type="OrthoDB" id="6161934at2759"/>
<evidence type="ECO:0000313" key="7">
    <source>
        <dbReference type="EMBL" id="CAC5383223.1"/>
    </source>
</evidence>
<evidence type="ECO:0000313" key="8">
    <source>
        <dbReference type="Proteomes" id="UP000507470"/>
    </source>
</evidence>
<feature type="compositionally biased region" description="Polar residues" evidence="3">
    <location>
        <begin position="467"/>
        <end position="485"/>
    </location>
</feature>
<feature type="domain" description="Ig-like" evidence="5">
    <location>
        <begin position="96"/>
        <end position="188"/>
    </location>
</feature>
<feature type="domain" description="Fibronectin type-III" evidence="6">
    <location>
        <begin position="290"/>
        <end position="387"/>
    </location>
</feature>
<evidence type="ECO:0000256" key="3">
    <source>
        <dbReference type="SAM" id="MobiDB-lite"/>
    </source>
</evidence>
<reference evidence="7 8" key="1">
    <citation type="submission" date="2020-06" db="EMBL/GenBank/DDBJ databases">
        <authorList>
            <person name="Li R."/>
            <person name="Bekaert M."/>
        </authorList>
    </citation>
    <scope>NUCLEOTIDE SEQUENCE [LARGE SCALE GENOMIC DNA]</scope>
    <source>
        <strain evidence="8">wild</strain>
    </source>
</reference>
<keyword evidence="1" id="KW-0677">Repeat</keyword>
<dbReference type="InterPro" id="IPR003961">
    <property type="entry name" value="FN3_dom"/>
</dbReference>
<keyword evidence="4" id="KW-1133">Transmembrane helix</keyword>
<protein>
    <recommendedName>
        <fullName evidence="9">NCAM</fullName>
    </recommendedName>
</protein>
<name>A0A6J8BHT4_MYTCO</name>
<evidence type="ECO:0000256" key="4">
    <source>
        <dbReference type="SAM" id="Phobius"/>
    </source>
</evidence>
<evidence type="ECO:0000256" key="2">
    <source>
        <dbReference type="ARBA" id="ARBA00023157"/>
    </source>
</evidence>
<evidence type="ECO:0008006" key="9">
    <source>
        <dbReference type="Google" id="ProtNLM"/>
    </source>
</evidence>
<dbReference type="PANTHER" id="PTHR44170">
    <property type="entry name" value="PROTEIN SIDEKICK"/>
    <property type="match status" value="1"/>
</dbReference>
<feature type="region of interest" description="Disordered" evidence="3">
    <location>
        <begin position="466"/>
        <end position="485"/>
    </location>
</feature>
<feature type="transmembrane region" description="Helical" evidence="4">
    <location>
        <begin position="401"/>
        <end position="422"/>
    </location>
</feature>
<dbReference type="InterPro" id="IPR007110">
    <property type="entry name" value="Ig-like_dom"/>
</dbReference>
<sequence length="552" mass="62817">MSAVLKCQVDLNSKASWNGPDGNSGLVGYADGPDINPSLYNKGKLKIVGNIRHGEYNMEIRNVSEREDGLYTCYQINNQKMTVRETFVTLTVQYSPVIEINKTLSEHIIKFTCNPSGEPNHYSFDNWQHHSEFHEFIRSIKGSDDGTLTILRSNYNEIFNGNDGIYTCKASNGIADANGKLYQSGSIIFQNTVLPIFVNSNKAIEFGFYGRMIDLTVLVYNKFGSMQTDISKQNDTLNVQAKQENSSMNDLFQGVKVTVSGIKITFQLSLDTEDDFTSYYIKACNQKGCRPDPPEDVYVIPFITGIVVFWSQGFNGGFPQRFLLEYKTDTSIFWYTEVLMNDSFQLQEHYAINNLTPNTQYQVKIFSLNRVGRSKTTYSFFINTTDYELKCTNVYSYCVEILAILAGVMVMCLIISCIFCCIKRSKHCVVETSQEVRYDEIGTINFSNVPVDPTIHVSQENDIDNNDILSTSDSESSGERTFTGQTGDAYENPYQSIHNEGMEIHLYSSIISNNYENTIIFPDNPAKKLQKYFNITMNDIRNPWLIIYKKKQ</sequence>
<dbReference type="EMBL" id="CACVKT020003356">
    <property type="protein sequence ID" value="CAC5383223.1"/>
    <property type="molecule type" value="Genomic_DNA"/>
</dbReference>
<dbReference type="GO" id="GO:0098609">
    <property type="term" value="P:cell-cell adhesion"/>
    <property type="evidence" value="ECO:0007669"/>
    <property type="project" value="TreeGrafter"/>
</dbReference>
<dbReference type="PROSITE" id="PS50853">
    <property type="entry name" value="FN3"/>
    <property type="match status" value="1"/>
</dbReference>
<dbReference type="InterPro" id="IPR036179">
    <property type="entry name" value="Ig-like_dom_sf"/>
</dbReference>
<keyword evidence="8" id="KW-1185">Reference proteome</keyword>
<dbReference type="SMART" id="SM00060">
    <property type="entry name" value="FN3"/>
    <property type="match status" value="1"/>
</dbReference>
<dbReference type="InterPro" id="IPR013783">
    <property type="entry name" value="Ig-like_fold"/>
</dbReference>
<organism evidence="7 8">
    <name type="scientific">Mytilus coruscus</name>
    <name type="common">Sea mussel</name>
    <dbReference type="NCBI Taxonomy" id="42192"/>
    <lineage>
        <taxon>Eukaryota</taxon>
        <taxon>Metazoa</taxon>
        <taxon>Spiralia</taxon>
        <taxon>Lophotrochozoa</taxon>
        <taxon>Mollusca</taxon>
        <taxon>Bivalvia</taxon>
        <taxon>Autobranchia</taxon>
        <taxon>Pteriomorphia</taxon>
        <taxon>Mytilida</taxon>
        <taxon>Mytiloidea</taxon>
        <taxon>Mytilidae</taxon>
        <taxon>Mytilinae</taxon>
        <taxon>Mytilus</taxon>
    </lineage>
</organism>
<dbReference type="SUPFAM" id="SSF49265">
    <property type="entry name" value="Fibronectin type III"/>
    <property type="match status" value="1"/>
</dbReference>
<accession>A0A6J8BHT4</accession>
<dbReference type="InterPro" id="IPR036116">
    <property type="entry name" value="FN3_sf"/>
</dbReference>
<dbReference type="AlphaFoldDB" id="A0A6J8BHT4"/>
<dbReference type="Proteomes" id="UP000507470">
    <property type="component" value="Unassembled WGS sequence"/>
</dbReference>
<evidence type="ECO:0000259" key="5">
    <source>
        <dbReference type="PROSITE" id="PS50835"/>
    </source>
</evidence>
<dbReference type="CDD" id="cd00063">
    <property type="entry name" value="FN3"/>
    <property type="match status" value="1"/>
</dbReference>
<dbReference type="PANTHER" id="PTHR44170:SF6">
    <property type="entry name" value="CONTACTIN"/>
    <property type="match status" value="1"/>
</dbReference>
<dbReference type="SUPFAM" id="SSF48726">
    <property type="entry name" value="Immunoglobulin"/>
    <property type="match status" value="1"/>
</dbReference>
<keyword evidence="2" id="KW-1015">Disulfide bond</keyword>
<evidence type="ECO:0000256" key="1">
    <source>
        <dbReference type="ARBA" id="ARBA00022737"/>
    </source>
</evidence>
<dbReference type="PROSITE" id="PS50835">
    <property type="entry name" value="IG_LIKE"/>
    <property type="match status" value="1"/>
</dbReference>
<keyword evidence="4" id="KW-0472">Membrane</keyword>
<gene>
    <name evidence="7" type="ORF">MCOR_18988</name>
</gene>
<dbReference type="GO" id="GO:0016020">
    <property type="term" value="C:membrane"/>
    <property type="evidence" value="ECO:0007669"/>
    <property type="project" value="UniProtKB-SubCell"/>
</dbReference>
<dbReference type="Gene3D" id="2.60.40.10">
    <property type="entry name" value="Immunoglobulins"/>
    <property type="match status" value="2"/>
</dbReference>
<proteinExistence type="predicted"/>
<evidence type="ECO:0000259" key="6">
    <source>
        <dbReference type="PROSITE" id="PS50853"/>
    </source>
</evidence>
<keyword evidence="4" id="KW-0812">Transmembrane</keyword>